<sequence length="159" mass="17017">MVRATAAEAGSIPVYPIEVKVVSFSTKSIRPVARLLFLSPYSWDPLELPSPSSSNGGIRAVLPKGRDSRCSYRQLLQVDSRRDHLKSWPRLSFLSQEVFFLAFVWPAFTNLLPDRFLEAACSCSGALSAADGARDAGDSCVAGGASAVNSDAAVSAYDS</sequence>
<organism evidence="1 2">
    <name type="scientific">Ficus carica</name>
    <name type="common">Common fig</name>
    <dbReference type="NCBI Taxonomy" id="3494"/>
    <lineage>
        <taxon>Eukaryota</taxon>
        <taxon>Viridiplantae</taxon>
        <taxon>Streptophyta</taxon>
        <taxon>Embryophyta</taxon>
        <taxon>Tracheophyta</taxon>
        <taxon>Spermatophyta</taxon>
        <taxon>Magnoliopsida</taxon>
        <taxon>eudicotyledons</taxon>
        <taxon>Gunneridae</taxon>
        <taxon>Pentapetalae</taxon>
        <taxon>rosids</taxon>
        <taxon>fabids</taxon>
        <taxon>Rosales</taxon>
        <taxon>Moraceae</taxon>
        <taxon>Ficeae</taxon>
        <taxon>Ficus</taxon>
    </lineage>
</organism>
<dbReference type="Proteomes" id="UP001187192">
    <property type="component" value="Unassembled WGS sequence"/>
</dbReference>
<accession>A0AA88JFS0</accession>
<reference evidence="1" key="1">
    <citation type="submission" date="2023-07" db="EMBL/GenBank/DDBJ databases">
        <title>draft genome sequence of fig (Ficus carica).</title>
        <authorList>
            <person name="Takahashi T."/>
            <person name="Nishimura K."/>
        </authorList>
    </citation>
    <scope>NUCLEOTIDE SEQUENCE</scope>
</reference>
<evidence type="ECO:0000313" key="2">
    <source>
        <dbReference type="Proteomes" id="UP001187192"/>
    </source>
</evidence>
<keyword evidence="2" id="KW-1185">Reference proteome</keyword>
<dbReference type="AlphaFoldDB" id="A0AA88JFS0"/>
<gene>
    <name evidence="1" type="ORF">TIFTF001_055479</name>
</gene>
<comment type="caution">
    <text evidence="1">The sequence shown here is derived from an EMBL/GenBank/DDBJ whole genome shotgun (WGS) entry which is preliminary data.</text>
</comment>
<protein>
    <submittedName>
        <fullName evidence="1">Uncharacterized protein</fullName>
    </submittedName>
</protein>
<proteinExistence type="predicted"/>
<name>A0AA88JFS0_FICCA</name>
<evidence type="ECO:0000313" key="1">
    <source>
        <dbReference type="EMBL" id="GMN70852.1"/>
    </source>
</evidence>
<dbReference type="EMBL" id="BTGU01017606">
    <property type="protein sequence ID" value="GMN70852.1"/>
    <property type="molecule type" value="Genomic_DNA"/>
</dbReference>